<accession>A0A1M2VCD3</accession>
<reference evidence="5 6" key="1">
    <citation type="submission" date="2016-10" db="EMBL/GenBank/DDBJ databases">
        <title>Genome sequence of the basidiomycete white-rot fungus Trametes pubescens.</title>
        <authorList>
            <person name="Makela M.R."/>
            <person name="Granchi Z."/>
            <person name="Peng M."/>
            <person name="De Vries R.P."/>
            <person name="Grigoriev I."/>
            <person name="Riley R."/>
            <person name="Hilden K."/>
        </authorList>
    </citation>
    <scope>NUCLEOTIDE SEQUENCE [LARGE SCALE GENOMIC DNA]</scope>
    <source>
        <strain evidence="5 6">FBCC735</strain>
    </source>
</reference>
<feature type="region of interest" description="Disordered" evidence="3">
    <location>
        <begin position="1110"/>
        <end position="1140"/>
    </location>
</feature>
<dbReference type="PANTHER" id="PTHR37984">
    <property type="entry name" value="PROTEIN CBG26694"/>
    <property type="match status" value="1"/>
</dbReference>
<comment type="caution">
    <text evidence="5">The sequence shown here is derived from an EMBL/GenBank/DDBJ whole genome shotgun (WGS) entry which is preliminary data.</text>
</comment>
<dbReference type="InterPro" id="IPR050951">
    <property type="entry name" value="Retrovirus_Pol_polyprotein"/>
</dbReference>
<feature type="non-terminal residue" evidence="5">
    <location>
        <position position="1"/>
    </location>
</feature>
<dbReference type="OMA" id="DTMHLPP"/>
<dbReference type="GO" id="GO:0005634">
    <property type="term" value="C:nucleus"/>
    <property type="evidence" value="ECO:0007669"/>
    <property type="project" value="UniProtKB-ARBA"/>
</dbReference>
<dbReference type="InterPro" id="IPR043502">
    <property type="entry name" value="DNA/RNA_pol_sf"/>
</dbReference>
<dbReference type="SUPFAM" id="SSF53098">
    <property type="entry name" value="Ribonuclease H-like"/>
    <property type="match status" value="1"/>
</dbReference>
<dbReference type="OrthoDB" id="5599163at2759"/>
<dbReference type="Gene3D" id="1.10.340.70">
    <property type="match status" value="1"/>
</dbReference>
<dbReference type="Gene3D" id="3.30.70.270">
    <property type="match status" value="1"/>
</dbReference>
<dbReference type="InterPro" id="IPR043128">
    <property type="entry name" value="Rev_trsase/Diguanyl_cyclase"/>
</dbReference>
<dbReference type="SUPFAM" id="SSF56672">
    <property type="entry name" value="DNA/RNA polymerases"/>
    <property type="match status" value="1"/>
</dbReference>
<evidence type="ECO:0000256" key="1">
    <source>
        <dbReference type="ARBA" id="ARBA00022884"/>
    </source>
</evidence>
<evidence type="ECO:0000313" key="6">
    <source>
        <dbReference type="Proteomes" id="UP000184267"/>
    </source>
</evidence>
<dbReference type="PANTHER" id="PTHR37984:SF5">
    <property type="entry name" value="PROTEIN NYNRIN-LIKE"/>
    <property type="match status" value="1"/>
</dbReference>
<keyword evidence="6" id="KW-1185">Reference proteome</keyword>
<feature type="domain" description="Integrase catalytic" evidence="4">
    <location>
        <begin position="794"/>
        <end position="957"/>
    </location>
</feature>
<dbReference type="EMBL" id="MNAD01001473">
    <property type="protein sequence ID" value="OJT05290.1"/>
    <property type="molecule type" value="Genomic_DNA"/>
</dbReference>
<evidence type="ECO:0000259" key="4">
    <source>
        <dbReference type="PROSITE" id="PS50994"/>
    </source>
</evidence>
<dbReference type="AlphaFoldDB" id="A0A1M2VCD3"/>
<dbReference type="Proteomes" id="UP000184267">
    <property type="component" value="Unassembled WGS sequence"/>
</dbReference>
<proteinExistence type="predicted"/>
<dbReference type="InterPro" id="IPR041588">
    <property type="entry name" value="Integrase_H2C2"/>
</dbReference>
<dbReference type="InterPro" id="IPR041577">
    <property type="entry name" value="RT_RNaseH_2"/>
</dbReference>
<dbReference type="FunFam" id="1.10.340.70:FF:000001">
    <property type="entry name" value="Retrovirus-related Pol polyprotein from transposon gypsy-like Protein"/>
    <property type="match status" value="1"/>
</dbReference>
<dbReference type="Pfam" id="PF17919">
    <property type="entry name" value="RT_RNaseH_2"/>
    <property type="match status" value="1"/>
</dbReference>
<evidence type="ECO:0000256" key="3">
    <source>
        <dbReference type="SAM" id="MobiDB-lite"/>
    </source>
</evidence>
<feature type="region of interest" description="Disordered" evidence="3">
    <location>
        <begin position="600"/>
        <end position="619"/>
    </location>
</feature>
<dbReference type="STRING" id="154538.A0A1M2VCD3"/>
<dbReference type="Pfam" id="PF17921">
    <property type="entry name" value="Integrase_H2C2"/>
    <property type="match status" value="1"/>
</dbReference>
<keyword evidence="2" id="KW-0511">Multifunctional enzyme</keyword>
<dbReference type="PROSITE" id="PS50994">
    <property type="entry name" value="INTEGRASE"/>
    <property type="match status" value="1"/>
</dbReference>
<dbReference type="InterPro" id="IPR036397">
    <property type="entry name" value="RNaseH_sf"/>
</dbReference>
<sequence length="1140" mass="129111">LLYLSACNPTLLGTDSLCDPSFPYENLYHYTPDLDSLRFSASAPSYYTENHNAFSIHSHTRSDSLAFIPIYAATKKKYKPVAKRTKPVLAPLPDQFRIIRDIRGDPLAGMPPLSRTPPPFVPTGRYTEERKRGIDALHSGDFLWPQERLLVHQLIAQQNAGFAWNDSERGQFREDFFPPVVIPVVEHTPWVQKNIPIPPGLFDDVCDIIRKKEAAGVYEPSNSSYRSRWFCVVKKDGKSLRLVHSLEPLNAVTIAHSGVPPFTEQLAESFAGRACGGILDLFVGYDERRLATISRDLTTFSTPFGARRLTTLPMGWTNSVPIFHDDLTYILQPEIPEFTQPFIDDVPARGPATRYELPDGGFETIPENAGIRRFVWEHLTNVNRIVQRVRYSGGTFSGTKSILCAAEYTVVGHRCTYAGRVPEPGNYDKVLNWGPCRSLSELTRKNAPFDWGPEQIAAQDDLKRALANSPALRPLDYKSAAEVILAVDTSKIAVGYLLAQCDLDKPSRRFYARFGSITLNDREAAYSQPKLELYGLFRSLKATKRLLIGIRNLVIEVDARYIRGMLNNPDEVPGASMNRWIVTILTFQFRLVHVPGIQHGPDGLSRRPPQPGDEPYEEEDEDWIDRLNGLLHLINPPTPLRVASAGTPVFTQAEADTSPLEIPRSDAAELEDARLRDVYRYLTTLLPPATLATDKERQAFTRQVLRFYTRGTQLFRRSADGHNLLVLWPEQRLSILRQAHDDVGHKGVYATTALLAERFWWPHLQADVVWYVRSCHLCQVRQLRHVIAPPITSFPAPPGVRWHVDTMHMPGPFKYYLHARCALTSFVEGRAVRRETGKVIGEWIFQDILCRWGAACELISDNGTPFVAALEYLRKKYGIVHIRISGYNSRANGVVEHPHYDMRQSLFKAADGVQEKWHQHVHHIQWADRITIRRRLGCSPFFAATGSHPLLPFDIIEATYLAPPPEAMPSTTELIASRARALARRAEDVDRLRTRVYEARAHAARQLELKHPRSIRDFNFARGDLVLMRNKAIESALNRKMRPRYLGPYVILARNCSTAYIVCELNGAVLDRPIAAFRLVPYLARRTIDLAWLDDDAYLDVSTARLREMEASRSQGDDDDDADSEGSLDEEDLERDAPAR</sequence>
<feature type="compositionally biased region" description="Acidic residues" evidence="3">
    <location>
        <begin position="1117"/>
        <end position="1134"/>
    </location>
</feature>
<dbReference type="GO" id="GO:0003824">
    <property type="term" value="F:catalytic activity"/>
    <property type="evidence" value="ECO:0007669"/>
    <property type="project" value="UniProtKB-KW"/>
</dbReference>
<dbReference type="InterPro" id="IPR012337">
    <property type="entry name" value="RNaseH-like_sf"/>
</dbReference>
<dbReference type="CDD" id="cd01647">
    <property type="entry name" value="RT_LTR"/>
    <property type="match status" value="1"/>
</dbReference>
<organism evidence="5 6">
    <name type="scientific">Trametes pubescens</name>
    <name type="common">White-rot fungus</name>
    <dbReference type="NCBI Taxonomy" id="154538"/>
    <lineage>
        <taxon>Eukaryota</taxon>
        <taxon>Fungi</taxon>
        <taxon>Dikarya</taxon>
        <taxon>Basidiomycota</taxon>
        <taxon>Agaricomycotina</taxon>
        <taxon>Agaricomycetes</taxon>
        <taxon>Polyporales</taxon>
        <taxon>Polyporaceae</taxon>
        <taxon>Trametes</taxon>
    </lineage>
</organism>
<dbReference type="Gene3D" id="3.10.10.10">
    <property type="entry name" value="HIV Type 1 Reverse Transcriptase, subunit A, domain 1"/>
    <property type="match status" value="1"/>
</dbReference>
<keyword evidence="1" id="KW-0694">RNA-binding</keyword>
<dbReference type="InterPro" id="IPR001584">
    <property type="entry name" value="Integrase_cat-core"/>
</dbReference>
<evidence type="ECO:0000313" key="5">
    <source>
        <dbReference type="EMBL" id="OJT05290.1"/>
    </source>
</evidence>
<name>A0A1M2VCD3_TRAPU</name>
<evidence type="ECO:0000256" key="2">
    <source>
        <dbReference type="ARBA" id="ARBA00023268"/>
    </source>
</evidence>
<dbReference type="GO" id="GO:0015074">
    <property type="term" value="P:DNA integration"/>
    <property type="evidence" value="ECO:0007669"/>
    <property type="project" value="InterPro"/>
</dbReference>
<dbReference type="GO" id="GO:0003723">
    <property type="term" value="F:RNA binding"/>
    <property type="evidence" value="ECO:0007669"/>
    <property type="project" value="UniProtKB-KW"/>
</dbReference>
<gene>
    <name evidence="5" type="ORF">TRAPUB_3892</name>
</gene>
<protein>
    <submittedName>
        <fullName evidence="5">Transposon Tf2-1 polyprotein</fullName>
    </submittedName>
</protein>
<dbReference type="Gene3D" id="3.30.420.10">
    <property type="entry name" value="Ribonuclease H-like superfamily/Ribonuclease H"/>
    <property type="match status" value="1"/>
</dbReference>